<accession>A0A844CZP5</accession>
<evidence type="ECO:0000313" key="4">
    <source>
        <dbReference type="EMBL" id="MRW86287.1"/>
    </source>
</evidence>
<feature type="transmembrane region" description="Helical" evidence="1">
    <location>
        <begin position="231"/>
        <end position="248"/>
    </location>
</feature>
<dbReference type="InterPro" id="IPR013424">
    <property type="entry name" value="Ice-binding_C"/>
</dbReference>
<comment type="caution">
    <text evidence="4">The sequence shown here is derived from an EMBL/GenBank/DDBJ whole genome shotgun (WGS) entry which is preliminary data.</text>
</comment>
<feature type="chain" id="PRO_5032998786" evidence="2">
    <location>
        <begin position="24"/>
        <end position="257"/>
    </location>
</feature>
<keyword evidence="1" id="KW-0472">Membrane</keyword>
<evidence type="ECO:0000259" key="3">
    <source>
        <dbReference type="Pfam" id="PF07589"/>
    </source>
</evidence>
<sequence>MRITSILLSLLAVAAMSAGNANAASTNLVKNGDFTQVTNGNNNQVGHVAGVTGETLLSDWTSYDGNNGGYNFVLNGGQVTSAASAISLQSFTSQTNGGNFFASDPLYHAGVLSQSISGLTVGGTYTLTFDYALGQQSGFTGANTDYWQVLFGGTAKAHDLEVGVLPANTVSKNSAALSIATGGFSGWQTSTMTFTAAEATQVLSFFAQGSAGAPPFLLLDNVSLTAAVPEPSTWGMMLGGMGLVGFMARRRRAAKRA</sequence>
<dbReference type="Gene3D" id="2.60.120.260">
    <property type="entry name" value="Galactose-binding domain-like"/>
    <property type="match status" value="1"/>
</dbReference>
<dbReference type="NCBIfam" id="NF035944">
    <property type="entry name" value="PEPxxWA-CTERM"/>
    <property type="match status" value="1"/>
</dbReference>
<feature type="signal peptide" evidence="2">
    <location>
        <begin position="1"/>
        <end position="23"/>
    </location>
</feature>
<proteinExistence type="predicted"/>
<keyword evidence="1" id="KW-1133">Transmembrane helix</keyword>
<dbReference type="Pfam" id="PF07589">
    <property type="entry name" value="PEP-CTERM"/>
    <property type="match status" value="1"/>
</dbReference>
<reference evidence="4 5" key="1">
    <citation type="submission" date="2019-11" db="EMBL/GenBank/DDBJ databases">
        <title>Novel species isolated from a subtropical stream in China.</title>
        <authorList>
            <person name="Lu H."/>
        </authorList>
    </citation>
    <scope>NUCLEOTIDE SEQUENCE [LARGE SCALE GENOMIC DNA]</scope>
    <source>
        <strain evidence="4 5">FT26W</strain>
    </source>
</reference>
<keyword evidence="5" id="KW-1185">Reference proteome</keyword>
<dbReference type="RefSeq" id="WP_154359549.1">
    <property type="nucleotide sequence ID" value="NZ_WKJL01000015.1"/>
</dbReference>
<gene>
    <name evidence="4" type="ORF">GJ698_19630</name>
</gene>
<protein>
    <submittedName>
        <fullName evidence="4">PEPxxWA-CTERM sorting domain-containing protein</fullName>
    </submittedName>
</protein>
<name>A0A844CZP5_9BURK</name>
<organism evidence="4 5">
    <name type="scientific">Duganella aquatilis</name>
    <dbReference type="NCBI Taxonomy" id="2666082"/>
    <lineage>
        <taxon>Bacteria</taxon>
        <taxon>Pseudomonadati</taxon>
        <taxon>Pseudomonadota</taxon>
        <taxon>Betaproteobacteria</taxon>
        <taxon>Burkholderiales</taxon>
        <taxon>Oxalobacteraceae</taxon>
        <taxon>Telluria group</taxon>
        <taxon>Duganella</taxon>
    </lineage>
</organism>
<evidence type="ECO:0000256" key="1">
    <source>
        <dbReference type="SAM" id="Phobius"/>
    </source>
</evidence>
<dbReference type="EMBL" id="WKJL01000015">
    <property type="protein sequence ID" value="MRW86287.1"/>
    <property type="molecule type" value="Genomic_DNA"/>
</dbReference>
<keyword evidence="2" id="KW-0732">Signal</keyword>
<dbReference type="Proteomes" id="UP000439986">
    <property type="component" value="Unassembled WGS sequence"/>
</dbReference>
<feature type="domain" description="Ice-binding protein C-terminal" evidence="3">
    <location>
        <begin position="227"/>
        <end position="251"/>
    </location>
</feature>
<dbReference type="NCBIfam" id="TIGR02595">
    <property type="entry name" value="PEP_CTERM"/>
    <property type="match status" value="1"/>
</dbReference>
<keyword evidence="1" id="KW-0812">Transmembrane</keyword>
<evidence type="ECO:0000313" key="5">
    <source>
        <dbReference type="Proteomes" id="UP000439986"/>
    </source>
</evidence>
<dbReference type="AlphaFoldDB" id="A0A844CZP5"/>
<evidence type="ECO:0000256" key="2">
    <source>
        <dbReference type="SAM" id="SignalP"/>
    </source>
</evidence>